<dbReference type="RefSeq" id="WP_315996369.1">
    <property type="nucleotide sequence ID" value="NZ_JAWDJT010000001.1"/>
</dbReference>
<keyword evidence="1" id="KW-1133">Transmembrane helix</keyword>
<reference evidence="2 3" key="1">
    <citation type="submission" date="2023-10" db="EMBL/GenBank/DDBJ databases">
        <title>Hymenobacter endophyticus sp. nov., an isolate from the leaf tissues of wheat.</title>
        <authorList>
            <person name="Dai Y."/>
        </authorList>
    </citation>
    <scope>NUCLEOTIDE SEQUENCE [LARGE SCALE GENOMIC DNA]</scope>
    <source>
        <strain evidence="2 3">ZK17L-C2</strain>
    </source>
</reference>
<feature type="transmembrane region" description="Helical" evidence="1">
    <location>
        <begin position="65"/>
        <end position="86"/>
    </location>
</feature>
<evidence type="ECO:0000313" key="3">
    <source>
        <dbReference type="Proteomes" id="UP001250698"/>
    </source>
</evidence>
<dbReference type="Proteomes" id="UP001250698">
    <property type="component" value="Unassembled WGS sequence"/>
</dbReference>
<accession>A0ABU3TBU7</accession>
<feature type="transmembrane region" description="Helical" evidence="1">
    <location>
        <begin position="92"/>
        <end position="111"/>
    </location>
</feature>
<name>A0ABU3TBU7_9BACT</name>
<dbReference type="EMBL" id="JAWDJT010000001">
    <property type="protein sequence ID" value="MDU0368845.1"/>
    <property type="molecule type" value="Genomic_DNA"/>
</dbReference>
<keyword evidence="3" id="KW-1185">Reference proteome</keyword>
<keyword evidence="1" id="KW-0812">Transmembrane</keyword>
<protein>
    <recommendedName>
        <fullName evidence="4">DUF2335 domain-containing protein</fullName>
    </recommendedName>
</protein>
<sequence length="125" mass="13747">MYREKYAQGRALHLYTTGRPQEVLPMLLEEGAPPEQAEQLALKYLKMQRLLATEDARKQLKTSQMLVTVGAVFLAGGMALTLLSLLFLGGSYVIYLGVLLFGAGVLIKGTMDKQAARKRLQTSST</sequence>
<keyword evidence="1" id="KW-0472">Membrane</keyword>
<proteinExistence type="predicted"/>
<evidence type="ECO:0008006" key="4">
    <source>
        <dbReference type="Google" id="ProtNLM"/>
    </source>
</evidence>
<evidence type="ECO:0000313" key="2">
    <source>
        <dbReference type="EMBL" id="MDU0368845.1"/>
    </source>
</evidence>
<organism evidence="2 3">
    <name type="scientific">Hymenobacter endophyticus</name>
    <dbReference type="NCBI Taxonomy" id="3076335"/>
    <lineage>
        <taxon>Bacteria</taxon>
        <taxon>Pseudomonadati</taxon>
        <taxon>Bacteroidota</taxon>
        <taxon>Cytophagia</taxon>
        <taxon>Cytophagales</taxon>
        <taxon>Hymenobacteraceae</taxon>
        <taxon>Hymenobacter</taxon>
    </lineage>
</organism>
<gene>
    <name evidence="2" type="ORF">ROI90_00435</name>
</gene>
<comment type="caution">
    <text evidence="2">The sequence shown here is derived from an EMBL/GenBank/DDBJ whole genome shotgun (WGS) entry which is preliminary data.</text>
</comment>
<evidence type="ECO:0000256" key="1">
    <source>
        <dbReference type="SAM" id="Phobius"/>
    </source>
</evidence>